<dbReference type="InterPro" id="IPR016181">
    <property type="entry name" value="Acyl_CoA_acyltransferase"/>
</dbReference>
<dbReference type="EMBL" id="VWOJ01000005">
    <property type="protein sequence ID" value="KAA5801080.1"/>
    <property type="molecule type" value="Genomic_DNA"/>
</dbReference>
<accession>A0A5M6ZAE1</accession>
<gene>
    <name evidence="2" type="ORF">F1654_13590</name>
</gene>
<reference evidence="2 3" key="1">
    <citation type="submission" date="2019-09" db="EMBL/GenBank/DDBJ databases">
        <authorList>
            <person name="Kevbrin V."/>
            <person name="Grouzdev D.S."/>
        </authorList>
    </citation>
    <scope>NUCLEOTIDE SEQUENCE [LARGE SCALE GENOMIC DNA]</scope>
    <source>
        <strain evidence="2 3">G-192</strain>
    </source>
</reference>
<keyword evidence="3" id="KW-1185">Reference proteome</keyword>
<name>A0A5M6ZAE1_9PROT</name>
<dbReference type="InterPro" id="IPR038740">
    <property type="entry name" value="BioF2-like_GNAT_dom"/>
</dbReference>
<evidence type="ECO:0000313" key="2">
    <source>
        <dbReference type="EMBL" id="KAA5801080.1"/>
    </source>
</evidence>
<protein>
    <submittedName>
        <fullName evidence="2">GNAT family N-acetyltransferase</fullName>
    </submittedName>
</protein>
<dbReference type="Pfam" id="PF13480">
    <property type="entry name" value="Acetyltransf_6"/>
    <property type="match status" value="1"/>
</dbReference>
<evidence type="ECO:0000313" key="3">
    <source>
        <dbReference type="Proteomes" id="UP000325122"/>
    </source>
</evidence>
<proteinExistence type="predicted"/>
<dbReference type="SUPFAM" id="SSF55729">
    <property type="entry name" value="Acyl-CoA N-acyltransferases (Nat)"/>
    <property type="match status" value="1"/>
</dbReference>
<sequence length="388" mass="42179">MAPARRRRPLMRLFETSMAALCARDRELWRAYAAPDGRLVSPYLLPEFADLVDAERGDVRVVIAGDAARPAGFFACHCGPDGVIRPVGAPLSDYQGFVGRPGLELDERAIMNVLGAHALVYDNWTGAAPGKVRTREGSQIIDLTAGPDAWLCNRRNLHRAHFKKLDQRARKAGREFGPAQIVFGDPNGERYEALKAWKSAQYRTSGLLDLFDVPWIEGVFARTAARAFGPFRGMVASLYLGEELAAVEIGLCAGSVYHSWIPAYDPRFASVSPGLLLLNGIIANSEALGLTRIDLGKGEQDYKRYYADYAAPLSAGRLMRPCMAAAGAGFWSLAEAAGGVLPEPLSSAPVKLRRRWSHTAAAEPAFPSRVKRMASAFASAPRRLAHTG</sequence>
<feature type="domain" description="BioF2-like acetyltransferase" evidence="1">
    <location>
        <begin position="167"/>
        <end position="304"/>
    </location>
</feature>
<evidence type="ECO:0000259" key="1">
    <source>
        <dbReference type="Pfam" id="PF13480"/>
    </source>
</evidence>
<keyword evidence="2" id="KW-0808">Transferase</keyword>
<organism evidence="2 3">
    <name type="scientific">Alkalicaulis satelles</name>
    <dbReference type="NCBI Taxonomy" id="2609175"/>
    <lineage>
        <taxon>Bacteria</taxon>
        <taxon>Pseudomonadati</taxon>
        <taxon>Pseudomonadota</taxon>
        <taxon>Alphaproteobacteria</taxon>
        <taxon>Maricaulales</taxon>
        <taxon>Maricaulaceae</taxon>
        <taxon>Alkalicaulis</taxon>
    </lineage>
</organism>
<dbReference type="GO" id="GO:0016740">
    <property type="term" value="F:transferase activity"/>
    <property type="evidence" value="ECO:0007669"/>
    <property type="project" value="UniProtKB-KW"/>
</dbReference>
<dbReference type="AlphaFoldDB" id="A0A5M6ZAE1"/>
<comment type="caution">
    <text evidence="2">The sequence shown here is derived from an EMBL/GenBank/DDBJ whole genome shotgun (WGS) entry which is preliminary data.</text>
</comment>
<dbReference type="Proteomes" id="UP000325122">
    <property type="component" value="Unassembled WGS sequence"/>
</dbReference>